<sequence length="66" mass="7452">MPVIIHILLPRVRMEFTFPTRGKAEMCIKKLSYPLFGENSVHSAHGYAHIGDNFVYNLGIAVYCAL</sequence>
<evidence type="ECO:0000313" key="2">
    <source>
        <dbReference type="Proteomes" id="UP000029080"/>
    </source>
</evidence>
<protein>
    <submittedName>
        <fullName evidence="1">Uncharacterized protein</fullName>
    </submittedName>
</protein>
<accession>A0A087E916</accession>
<comment type="caution">
    <text evidence="1">The sequence shown here is derived from an EMBL/GenBank/DDBJ whole genome shotgun (WGS) entry which is preliminary data.</text>
</comment>
<dbReference type="Proteomes" id="UP000029080">
    <property type="component" value="Unassembled WGS sequence"/>
</dbReference>
<keyword evidence="2" id="KW-1185">Reference proteome</keyword>
<dbReference type="EMBL" id="JGZU01000019">
    <property type="protein sequence ID" value="KFJ04267.1"/>
    <property type="molecule type" value="Genomic_DNA"/>
</dbReference>
<evidence type="ECO:0000313" key="1">
    <source>
        <dbReference type="EMBL" id="KFJ04267.1"/>
    </source>
</evidence>
<organism evidence="1 2">
    <name type="scientific">Bifidobacterium tsurumiense</name>
    <dbReference type="NCBI Taxonomy" id="356829"/>
    <lineage>
        <taxon>Bacteria</taxon>
        <taxon>Bacillati</taxon>
        <taxon>Actinomycetota</taxon>
        <taxon>Actinomycetes</taxon>
        <taxon>Bifidobacteriales</taxon>
        <taxon>Bifidobacteriaceae</taxon>
        <taxon>Bifidobacterium</taxon>
    </lineage>
</organism>
<reference evidence="1 2" key="1">
    <citation type="submission" date="2014-03" db="EMBL/GenBank/DDBJ databases">
        <title>Genomics of Bifidobacteria.</title>
        <authorList>
            <person name="Ventura M."/>
            <person name="Milani C."/>
            <person name="Lugli G.A."/>
        </authorList>
    </citation>
    <scope>NUCLEOTIDE SEQUENCE [LARGE SCALE GENOMIC DNA]</scope>
    <source>
        <strain evidence="1 2">JCM 13495</strain>
    </source>
</reference>
<name>A0A087E916_9BIFI</name>
<proteinExistence type="predicted"/>
<gene>
    <name evidence="1" type="ORF">BITS_1362</name>
</gene>
<dbReference type="AlphaFoldDB" id="A0A087E916"/>